<dbReference type="EC" id="3.5.3.8" evidence="6"/>
<dbReference type="SUPFAM" id="SSF52768">
    <property type="entry name" value="Arginase/deacetylase"/>
    <property type="match status" value="1"/>
</dbReference>
<dbReference type="RefSeq" id="WP_227776635.1">
    <property type="nucleotide sequence ID" value="NZ_BAABKX010000001.1"/>
</dbReference>
<keyword evidence="5" id="KW-0464">Manganese</keyword>
<dbReference type="NCBIfam" id="TIGR01227">
    <property type="entry name" value="hutG"/>
    <property type="match status" value="1"/>
</dbReference>
<name>A0AAV3UG04_9EURY</name>
<dbReference type="EMBL" id="BAABKX010000001">
    <property type="protein sequence ID" value="GAA5047793.1"/>
    <property type="molecule type" value="Genomic_DNA"/>
</dbReference>
<dbReference type="GO" id="GO:0046872">
    <property type="term" value="F:metal ion binding"/>
    <property type="evidence" value="ECO:0007669"/>
    <property type="project" value="UniProtKB-KW"/>
</dbReference>
<protein>
    <recommendedName>
        <fullName evidence="6">Formimidoylglutamase</fullName>
        <ecNumber evidence="6">3.5.3.8</ecNumber>
    </recommendedName>
</protein>
<keyword evidence="4" id="KW-0369">Histidine metabolism</keyword>
<evidence type="ECO:0000256" key="7">
    <source>
        <dbReference type="RuleBase" id="RU003684"/>
    </source>
</evidence>
<dbReference type="GO" id="GO:0008783">
    <property type="term" value="F:agmatinase activity"/>
    <property type="evidence" value="ECO:0007669"/>
    <property type="project" value="TreeGrafter"/>
</dbReference>
<evidence type="ECO:0000256" key="4">
    <source>
        <dbReference type="ARBA" id="ARBA00022808"/>
    </source>
</evidence>
<comment type="similarity">
    <text evidence="1">Belongs to the arginase family. Agmatinase subfamily.</text>
</comment>
<dbReference type="Proteomes" id="UP001501729">
    <property type="component" value="Unassembled WGS sequence"/>
</dbReference>
<accession>A0AAV3UG04</accession>
<dbReference type="GO" id="GO:0050415">
    <property type="term" value="F:formimidoylglutamase activity"/>
    <property type="evidence" value="ECO:0007669"/>
    <property type="project" value="UniProtKB-UniRule"/>
</dbReference>
<dbReference type="InterPro" id="IPR006035">
    <property type="entry name" value="Ureohydrolase"/>
</dbReference>
<organism evidence="9 10">
    <name type="scientific">Haladaptatus pallidirubidus</name>
    <dbReference type="NCBI Taxonomy" id="1008152"/>
    <lineage>
        <taxon>Archaea</taxon>
        <taxon>Methanobacteriati</taxon>
        <taxon>Methanobacteriota</taxon>
        <taxon>Stenosarchaea group</taxon>
        <taxon>Halobacteria</taxon>
        <taxon>Halobacteriales</taxon>
        <taxon>Haladaptataceae</taxon>
        <taxon>Haladaptatus</taxon>
    </lineage>
</organism>
<dbReference type="InterPro" id="IPR005923">
    <property type="entry name" value="HutG"/>
</dbReference>
<dbReference type="Gene3D" id="3.40.800.10">
    <property type="entry name" value="Ureohydrolase domain"/>
    <property type="match status" value="1"/>
</dbReference>
<dbReference type="PRINTS" id="PR00116">
    <property type="entry name" value="ARGINASE"/>
</dbReference>
<evidence type="ECO:0000313" key="10">
    <source>
        <dbReference type="Proteomes" id="UP001501729"/>
    </source>
</evidence>
<feature type="region of interest" description="Disordered" evidence="8">
    <location>
        <begin position="1"/>
        <end position="21"/>
    </location>
</feature>
<dbReference type="PROSITE" id="PS01053">
    <property type="entry name" value="ARGINASE_1"/>
    <property type="match status" value="1"/>
</dbReference>
<evidence type="ECO:0000256" key="6">
    <source>
        <dbReference type="NCBIfam" id="TIGR01227"/>
    </source>
</evidence>
<dbReference type="AlphaFoldDB" id="A0AAV3UG04"/>
<reference evidence="9 10" key="1">
    <citation type="journal article" date="2019" name="Int. J. Syst. Evol. Microbiol.">
        <title>The Global Catalogue of Microorganisms (GCM) 10K type strain sequencing project: providing services to taxonomists for standard genome sequencing and annotation.</title>
        <authorList>
            <consortium name="The Broad Institute Genomics Platform"/>
            <consortium name="The Broad Institute Genome Sequencing Center for Infectious Disease"/>
            <person name="Wu L."/>
            <person name="Ma J."/>
        </authorList>
    </citation>
    <scope>NUCLEOTIDE SEQUENCE [LARGE SCALE GENOMIC DNA]</scope>
    <source>
        <strain evidence="9 10">JCM 17504</strain>
    </source>
</reference>
<keyword evidence="3 7" id="KW-0378">Hydrolase</keyword>
<dbReference type="InterPro" id="IPR020855">
    <property type="entry name" value="Ureohydrolase_Mn_BS"/>
</dbReference>
<comment type="caution">
    <text evidence="9">The sequence shown here is derived from an EMBL/GenBank/DDBJ whole genome shotgun (WGS) entry which is preliminary data.</text>
</comment>
<evidence type="ECO:0000256" key="5">
    <source>
        <dbReference type="ARBA" id="ARBA00023211"/>
    </source>
</evidence>
<keyword evidence="10" id="KW-1185">Reference proteome</keyword>
<sequence length="314" mass="33446">MSEFTHAFDWEGTSADPNDEQFGDVVERTDLDTVDEFDAVIVGEPYDGAVIGRRGASEGPSALREQLAAIKTHHFDAGPIRSVGDLGDVANLEDAEWVEEAQSLAHTAASAIHDESTFPVFLGGDNSLTYANAVHLLTEESSLGVINFDAHLDVREIRDSPTSGTPYRQLFDSELGDGLDVYACVGARHFETSADYAAFVREEGGEIVTAEEVGEDSVSAIDTALESMRDVDTIYVSVDLDVLDAAFAPGVSAPTPGGITTRELFRMLRLVASDSRVAGFEVVECAPSLDENELTAKAGARAIAHFLSTLGGGE</sequence>
<proteinExistence type="inferred from homology"/>
<dbReference type="PROSITE" id="PS51409">
    <property type="entry name" value="ARGINASE_2"/>
    <property type="match status" value="1"/>
</dbReference>
<dbReference type="GeneID" id="68612473"/>
<dbReference type="PIRSF" id="PIRSF036979">
    <property type="entry name" value="Arginase"/>
    <property type="match status" value="1"/>
</dbReference>
<evidence type="ECO:0000313" key="9">
    <source>
        <dbReference type="EMBL" id="GAA5047793.1"/>
    </source>
</evidence>
<dbReference type="PANTHER" id="PTHR11358:SF26">
    <property type="entry name" value="GUANIDINO ACID HYDROLASE, MITOCHONDRIAL"/>
    <property type="match status" value="1"/>
</dbReference>
<dbReference type="PANTHER" id="PTHR11358">
    <property type="entry name" value="ARGINASE/AGMATINASE"/>
    <property type="match status" value="1"/>
</dbReference>
<evidence type="ECO:0000256" key="8">
    <source>
        <dbReference type="SAM" id="MobiDB-lite"/>
    </source>
</evidence>
<gene>
    <name evidence="9" type="primary">hutG</name>
    <name evidence="9" type="ORF">GCM10025751_18790</name>
</gene>
<dbReference type="CDD" id="cd09990">
    <property type="entry name" value="Agmatinase-like"/>
    <property type="match status" value="1"/>
</dbReference>
<dbReference type="GO" id="GO:0019556">
    <property type="term" value="P:L-histidine catabolic process to glutamate and formamide"/>
    <property type="evidence" value="ECO:0007669"/>
    <property type="project" value="UniProtKB-UniRule"/>
</dbReference>
<dbReference type="InterPro" id="IPR023696">
    <property type="entry name" value="Ureohydrolase_dom_sf"/>
</dbReference>
<evidence type="ECO:0000256" key="3">
    <source>
        <dbReference type="ARBA" id="ARBA00022801"/>
    </source>
</evidence>
<evidence type="ECO:0000256" key="1">
    <source>
        <dbReference type="ARBA" id="ARBA00009227"/>
    </source>
</evidence>
<evidence type="ECO:0000256" key="2">
    <source>
        <dbReference type="ARBA" id="ARBA00022723"/>
    </source>
</evidence>
<dbReference type="GO" id="GO:0033389">
    <property type="term" value="P:putrescine biosynthetic process from arginine, via agmatine"/>
    <property type="evidence" value="ECO:0007669"/>
    <property type="project" value="TreeGrafter"/>
</dbReference>
<keyword evidence="2" id="KW-0479">Metal-binding</keyword>
<dbReference type="Pfam" id="PF00491">
    <property type="entry name" value="Arginase"/>
    <property type="match status" value="1"/>
</dbReference>